<sequence length="408" mass="44123">MDRRHFNKLLAATSLAGLSRCAIAQSNDQRQRISAIIREYSAQGDHRTATDVDKLSGQWLADRITQMGVDASLHPFSINQVKVISAQLHWSGGVIEGVPAYDCNYTDGEGLQGSMGELNSGADIGVIMSAARGPVPGSIHAARMSGAHKAIVVVTDDSMPAQGTTVINADDFTDPFGPPVLHIPHYAWSDLKQAVDFGASARVVAHCERAPNTAVNVEARIRGSNSELSPMVIMTPRSGWWRCASERAGGIALFLEMMRAISLSNPQRDVYFTANSGHELGHLGLDQFIHNNPGLVENAHVWIHLGANFAAAGAAIFLQYSSEANRALTHKHLSPYGIQPAAETPISERPRGEARNIYDGSGEFISLLSQNPLFHHPDDTWPNAIDLPATLAWTRAFTALVVEISRQS</sequence>
<dbReference type="Proteomes" id="UP000218767">
    <property type="component" value="Unassembled WGS sequence"/>
</dbReference>
<dbReference type="SUPFAM" id="SSF53187">
    <property type="entry name" value="Zn-dependent exopeptidases"/>
    <property type="match status" value="1"/>
</dbReference>
<dbReference type="AlphaFoldDB" id="A0A2A4X1L3"/>
<evidence type="ECO:0000259" key="1">
    <source>
        <dbReference type="Pfam" id="PF04389"/>
    </source>
</evidence>
<accession>A0A2A4X1L3</accession>
<feature type="domain" description="Peptidase M28" evidence="1">
    <location>
        <begin position="247"/>
        <end position="394"/>
    </location>
</feature>
<dbReference type="EMBL" id="NVUL01000064">
    <property type="protein sequence ID" value="PCI75955.1"/>
    <property type="molecule type" value="Genomic_DNA"/>
</dbReference>
<dbReference type="Pfam" id="PF04389">
    <property type="entry name" value="Peptidase_M28"/>
    <property type="match status" value="1"/>
</dbReference>
<dbReference type="Gene3D" id="3.40.630.10">
    <property type="entry name" value="Zn peptidases"/>
    <property type="match status" value="1"/>
</dbReference>
<dbReference type="InterPro" id="IPR007484">
    <property type="entry name" value="Peptidase_M28"/>
</dbReference>
<protein>
    <recommendedName>
        <fullName evidence="1">Peptidase M28 domain-containing protein</fullName>
    </recommendedName>
</protein>
<gene>
    <name evidence="2" type="ORF">COB20_11730</name>
</gene>
<organism evidence="2 3">
    <name type="scientific">SAR86 cluster bacterium</name>
    <dbReference type="NCBI Taxonomy" id="2030880"/>
    <lineage>
        <taxon>Bacteria</taxon>
        <taxon>Pseudomonadati</taxon>
        <taxon>Pseudomonadota</taxon>
        <taxon>Gammaproteobacteria</taxon>
        <taxon>SAR86 cluster</taxon>
    </lineage>
</organism>
<name>A0A2A4X1L3_9GAMM</name>
<comment type="caution">
    <text evidence="2">The sequence shown here is derived from an EMBL/GenBank/DDBJ whole genome shotgun (WGS) entry which is preliminary data.</text>
</comment>
<reference evidence="3" key="1">
    <citation type="submission" date="2017-08" db="EMBL/GenBank/DDBJ databases">
        <title>A dynamic microbial community with high functional redundancy inhabits the cold, oxic subseafloor aquifer.</title>
        <authorList>
            <person name="Tully B.J."/>
            <person name="Wheat C.G."/>
            <person name="Glazer B.T."/>
            <person name="Huber J.A."/>
        </authorList>
    </citation>
    <scope>NUCLEOTIDE SEQUENCE [LARGE SCALE GENOMIC DNA]</scope>
</reference>
<evidence type="ECO:0000313" key="3">
    <source>
        <dbReference type="Proteomes" id="UP000218767"/>
    </source>
</evidence>
<proteinExistence type="predicted"/>
<evidence type="ECO:0000313" key="2">
    <source>
        <dbReference type="EMBL" id="PCI75955.1"/>
    </source>
</evidence>